<dbReference type="RefSeq" id="WP_128635715.1">
    <property type="nucleotide sequence ID" value="NZ_RRCN01000002.1"/>
</dbReference>
<dbReference type="Proteomes" id="UP000267017">
    <property type="component" value="Unassembled WGS sequence"/>
</dbReference>
<evidence type="ECO:0000313" key="2">
    <source>
        <dbReference type="Proteomes" id="UP000267017"/>
    </source>
</evidence>
<sequence>MATLELSYSEIMESNVTGIHATIYDDSGRIVARFRNFDPEAGETYGNQADSFFIPSVETGLAMMRSNKGYHQIPLKEEDLEQNSNIFGVSFTTDQVQISILSSMGLVTAQLETEESYPGIQILVDGNLSSVVECCEDEGRLMIRNYVESHDVPVSVNVKTADISIPKDWPAEIKSV</sequence>
<keyword evidence="2" id="KW-1185">Reference proteome</keyword>
<accession>A0A3P3TBY8</accession>
<dbReference type="AlphaFoldDB" id="A0A3P3TBY8"/>
<protein>
    <submittedName>
        <fullName evidence="1">Uncharacterized protein</fullName>
    </submittedName>
</protein>
<gene>
    <name evidence="1" type="ORF">EHV15_34085</name>
</gene>
<reference evidence="1 2" key="1">
    <citation type="submission" date="2018-11" db="EMBL/GenBank/DDBJ databases">
        <title>Genome sequencing of Paenibacillus sp. KCOM 3021 (= ChDC PVNT-B20).</title>
        <authorList>
            <person name="Kook J.-K."/>
            <person name="Park S.-N."/>
            <person name="Lim Y.K."/>
        </authorList>
    </citation>
    <scope>NUCLEOTIDE SEQUENCE [LARGE SCALE GENOMIC DNA]</scope>
    <source>
        <strain evidence="1 2">KCOM 3021</strain>
    </source>
</reference>
<comment type="caution">
    <text evidence="1">The sequence shown here is derived from an EMBL/GenBank/DDBJ whole genome shotgun (WGS) entry which is preliminary data.</text>
</comment>
<name>A0A3P3TBY8_9BACL</name>
<dbReference type="EMBL" id="RRCN01000002">
    <property type="protein sequence ID" value="RRJ54628.1"/>
    <property type="molecule type" value="Genomic_DNA"/>
</dbReference>
<organism evidence="1 2">
    <name type="scientific">Paenibacillus oralis</name>
    <dbReference type="NCBI Taxonomy" id="2490856"/>
    <lineage>
        <taxon>Bacteria</taxon>
        <taxon>Bacillati</taxon>
        <taxon>Bacillota</taxon>
        <taxon>Bacilli</taxon>
        <taxon>Bacillales</taxon>
        <taxon>Paenibacillaceae</taxon>
        <taxon>Paenibacillus</taxon>
    </lineage>
</organism>
<evidence type="ECO:0000313" key="1">
    <source>
        <dbReference type="EMBL" id="RRJ54628.1"/>
    </source>
</evidence>
<proteinExistence type="predicted"/>